<evidence type="ECO:0000256" key="2">
    <source>
        <dbReference type="ARBA" id="ARBA00019480"/>
    </source>
</evidence>
<protein>
    <recommendedName>
        <fullName evidence="2">Fibrous sheath-interacting protein 1</fullName>
    </recommendedName>
</protein>
<keyword evidence="3" id="KW-0175">Coiled coil</keyword>
<organism evidence="5 6">
    <name type="scientific">Clupea harengus</name>
    <name type="common">Atlantic herring</name>
    <dbReference type="NCBI Taxonomy" id="7950"/>
    <lineage>
        <taxon>Eukaryota</taxon>
        <taxon>Metazoa</taxon>
        <taxon>Chordata</taxon>
        <taxon>Craniata</taxon>
        <taxon>Vertebrata</taxon>
        <taxon>Euteleostomi</taxon>
        <taxon>Actinopterygii</taxon>
        <taxon>Neopterygii</taxon>
        <taxon>Teleostei</taxon>
        <taxon>Clupei</taxon>
        <taxon>Clupeiformes</taxon>
        <taxon>Clupeoidei</taxon>
        <taxon>Clupeidae</taxon>
        <taxon>Clupea</taxon>
    </lineage>
</organism>
<feature type="region of interest" description="Disordered" evidence="4">
    <location>
        <begin position="224"/>
        <end position="294"/>
    </location>
</feature>
<reference evidence="6" key="1">
    <citation type="submission" date="2025-08" db="UniProtKB">
        <authorList>
            <consortium name="RefSeq"/>
        </authorList>
    </citation>
    <scope>IDENTIFICATION</scope>
</reference>
<dbReference type="GeneID" id="116223591"/>
<accession>A0A8M1KNT4</accession>
<evidence type="ECO:0000256" key="4">
    <source>
        <dbReference type="SAM" id="MobiDB-lite"/>
    </source>
</evidence>
<dbReference type="CTD" id="161835"/>
<dbReference type="Proteomes" id="UP000515152">
    <property type="component" value="Chromosome 14"/>
</dbReference>
<dbReference type="PANTHER" id="PTHR22012">
    <property type="entry name" value="FIBROUS SHEATH INTERACTING PROTEIN 1"/>
    <property type="match status" value="1"/>
</dbReference>
<feature type="compositionally biased region" description="Basic and acidic residues" evidence="4">
    <location>
        <begin position="239"/>
        <end position="260"/>
    </location>
</feature>
<dbReference type="AlphaFoldDB" id="A0A8M1KNT4"/>
<evidence type="ECO:0000313" key="5">
    <source>
        <dbReference type="Proteomes" id="UP000515152"/>
    </source>
</evidence>
<gene>
    <name evidence="6" type="primary">fsip1</name>
</gene>
<proteinExistence type="inferred from homology"/>
<dbReference type="PANTHER" id="PTHR22012:SF2">
    <property type="entry name" value="FIBROUS SHEATH-INTERACTING PROTEIN 1"/>
    <property type="match status" value="1"/>
</dbReference>
<sequence>MFIMYCKSPVNGKTSTTRIRVHYSVLYYHTKYFNFKNIFKCMYVYITALLHHQMDISRGGLENISRPASSERTRVGSRVSTASLAEGGRINRASPTSLEVLSSDTIEEQVLTMVLEAKSFAENIPEEDGPNERLPSDKETSQTDGSDDENEDPELKKAIKKMKRLDKILSQWISKEKEVKKKGRGLYQKLWQELEEHTARGGSKDAIENTNLFLALISSTSQESSEELDIVPVFGTQIPEKDYENNPSQERVEGESKKSDSAGPSEVDQEEDEEAKSDSRRTEDAMGKQTQDFVRKNIKLASSGQHVPMTLDEKQRLSELLQDIDDESEDNCSVADCEEETSLCSVSTRRGEGYTPEPSELDQLVQIDARLQTLLPHEDFLSVRSPYPDHNLPQVVVVPAEAETEAEAEGHLGEQVLQDMRERRGQEARLREIQQQLGTMERCQTESTGAPQLPEEQLQSLLLECELALSRAQNLGTRHPSPWGSSASEMEGDCSPPLLCTPRLSSAALSELLREFRVTSALATSLDSDTPTEEGECV</sequence>
<comment type="similarity">
    <text evidence="1">Belongs to the FSIP1 family.</text>
</comment>
<dbReference type="Pfam" id="PF15554">
    <property type="entry name" value="FSIP1"/>
    <property type="match status" value="2"/>
</dbReference>
<feature type="compositionally biased region" description="Basic and acidic residues" evidence="4">
    <location>
        <begin position="276"/>
        <end position="286"/>
    </location>
</feature>
<evidence type="ECO:0000256" key="3">
    <source>
        <dbReference type="ARBA" id="ARBA00023054"/>
    </source>
</evidence>
<dbReference type="RefSeq" id="XP_042565721.1">
    <property type="nucleotide sequence ID" value="XM_042709787.1"/>
</dbReference>
<dbReference type="InterPro" id="IPR026246">
    <property type="entry name" value="Fsip1"/>
</dbReference>
<name>A0A8M1KNT4_CLUHA</name>
<dbReference type="OrthoDB" id="9946895at2759"/>
<keyword evidence="5" id="KW-1185">Reference proteome</keyword>
<evidence type="ECO:0000256" key="1">
    <source>
        <dbReference type="ARBA" id="ARBA00010495"/>
    </source>
</evidence>
<evidence type="ECO:0000313" key="6">
    <source>
        <dbReference type="RefSeq" id="XP_042565721.1"/>
    </source>
</evidence>
<feature type="region of interest" description="Disordered" evidence="4">
    <location>
        <begin position="121"/>
        <end position="153"/>
    </location>
</feature>
<feature type="compositionally biased region" description="Basic and acidic residues" evidence="4">
    <location>
        <begin position="130"/>
        <end position="141"/>
    </location>
</feature>